<evidence type="ECO:0000313" key="5">
    <source>
        <dbReference type="Proteomes" id="UP000005324"/>
    </source>
</evidence>
<organism evidence="4 5">
    <name type="scientific">Pseudoroseomonas cervicalis ATCC 49957</name>
    <dbReference type="NCBI Taxonomy" id="525371"/>
    <lineage>
        <taxon>Bacteria</taxon>
        <taxon>Pseudomonadati</taxon>
        <taxon>Pseudomonadota</taxon>
        <taxon>Alphaproteobacteria</taxon>
        <taxon>Acetobacterales</taxon>
        <taxon>Roseomonadaceae</taxon>
        <taxon>Roseomonas</taxon>
    </lineage>
</organism>
<dbReference type="EMBL" id="ADVL01000662">
    <property type="protein sequence ID" value="EFH10461.1"/>
    <property type="molecule type" value="Genomic_DNA"/>
</dbReference>
<dbReference type="InterPro" id="IPR036188">
    <property type="entry name" value="FAD/NAD-bd_sf"/>
</dbReference>
<evidence type="ECO:0000256" key="1">
    <source>
        <dbReference type="ARBA" id="ARBA00023002"/>
    </source>
</evidence>
<sequence length="433" mass="46270">MTAPDLPPSLWAATAPPPPESRPLAGPARADVAVIGGGFTGLSAALHLAEGGADTLLLEAGPIGYGASGRNNGQVIPNLSRLDPDDIAARVTPELGGRDKGEQLVGLIRDSASLVFDLIRRHGIEAEAVQNGWMQPAHRPSRMALVRKRAEQWGRRGAPVRLLDKAEVAALSGSEFWDGGWENRTGGRINPLGFARGLAAAAIGAGARLHTGSPATAITREGPSWRITTPSGEVVASRIILASHAYTPPGLWPGFERSMVPVRSYQMATAPLSDNLRRSILPQGHALSDTQGDLHFFRFDAAGRLVTGGGLILPMGWDNRIRRRIAVRVERVFPQLGPVRFSHAWWGYIAATDDKAPHLYELAPGVLGWSGCNGRGVALATALGREMARASLGMPLREIAAPVESLRRIALHGFAPLGVAWNQALFRWKDGRD</sequence>
<accession>D5RQF8</accession>
<evidence type="ECO:0000256" key="2">
    <source>
        <dbReference type="SAM" id="MobiDB-lite"/>
    </source>
</evidence>
<dbReference type="GO" id="GO:0005737">
    <property type="term" value="C:cytoplasm"/>
    <property type="evidence" value="ECO:0007669"/>
    <property type="project" value="TreeGrafter"/>
</dbReference>
<keyword evidence="1" id="KW-0560">Oxidoreductase</keyword>
<dbReference type="PANTHER" id="PTHR13847:SF281">
    <property type="entry name" value="FAD DEPENDENT OXIDOREDUCTASE DOMAIN-CONTAINING PROTEIN"/>
    <property type="match status" value="1"/>
</dbReference>
<dbReference type="GO" id="GO:0016491">
    <property type="term" value="F:oxidoreductase activity"/>
    <property type="evidence" value="ECO:0007669"/>
    <property type="project" value="UniProtKB-KW"/>
</dbReference>
<dbReference type="SUPFAM" id="SSF51905">
    <property type="entry name" value="FAD/NAD(P)-binding domain"/>
    <property type="match status" value="1"/>
</dbReference>
<dbReference type="RefSeq" id="WP_007002350.1">
    <property type="nucleotide sequence ID" value="NZ_GG770777.1"/>
</dbReference>
<dbReference type="Pfam" id="PF01266">
    <property type="entry name" value="DAO"/>
    <property type="match status" value="1"/>
</dbReference>
<dbReference type="AlphaFoldDB" id="D5RQF8"/>
<dbReference type="HOGENOM" id="CLU_007884_3_3_5"/>
<keyword evidence="5" id="KW-1185">Reference proteome</keyword>
<evidence type="ECO:0000259" key="3">
    <source>
        <dbReference type="Pfam" id="PF01266"/>
    </source>
</evidence>
<protein>
    <submittedName>
        <fullName evidence="4">FAD dependent oxidoreductase</fullName>
    </submittedName>
</protein>
<comment type="caution">
    <text evidence="4">The sequence shown here is derived from an EMBL/GenBank/DDBJ whole genome shotgun (WGS) entry which is preliminary data.</text>
</comment>
<feature type="region of interest" description="Disordered" evidence="2">
    <location>
        <begin position="1"/>
        <end position="26"/>
    </location>
</feature>
<gene>
    <name evidence="4" type="ORF">HMPREF0731_3320</name>
</gene>
<dbReference type="Gene3D" id="3.50.50.60">
    <property type="entry name" value="FAD/NAD(P)-binding domain"/>
    <property type="match status" value="1"/>
</dbReference>
<evidence type="ECO:0000313" key="4">
    <source>
        <dbReference type="EMBL" id="EFH10461.1"/>
    </source>
</evidence>
<reference evidence="4 5" key="1">
    <citation type="submission" date="2010-04" db="EMBL/GenBank/DDBJ databases">
        <authorList>
            <person name="Qin X."/>
            <person name="Bachman B."/>
            <person name="Battles P."/>
            <person name="Bell A."/>
            <person name="Bess C."/>
            <person name="Bickham C."/>
            <person name="Chaboub L."/>
            <person name="Chen D."/>
            <person name="Coyle M."/>
            <person name="Deiros D.R."/>
            <person name="Dinh H."/>
            <person name="Forbes L."/>
            <person name="Fowler G."/>
            <person name="Francisco L."/>
            <person name="Fu Q."/>
            <person name="Gubbala S."/>
            <person name="Hale W."/>
            <person name="Han Y."/>
            <person name="Hemphill L."/>
            <person name="Highlander S.K."/>
            <person name="Hirani K."/>
            <person name="Hogues M."/>
            <person name="Jackson L."/>
            <person name="Jakkamsetti A."/>
            <person name="Javaid M."/>
            <person name="Jiang H."/>
            <person name="Korchina V."/>
            <person name="Kovar C."/>
            <person name="Lara F."/>
            <person name="Lee S."/>
            <person name="Mata R."/>
            <person name="Mathew T."/>
            <person name="Moen C."/>
            <person name="Morales K."/>
            <person name="Munidasa M."/>
            <person name="Nazareth L."/>
            <person name="Ngo R."/>
            <person name="Nguyen L."/>
            <person name="Okwuonu G."/>
            <person name="Ongeri F."/>
            <person name="Patil S."/>
            <person name="Petrosino J."/>
            <person name="Pham C."/>
            <person name="Pham P."/>
            <person name="Pu L.-L."/>
            <person name="Puazo M."/>
            <person name="Raj R."/>
            <person name="Reid J."/>
            <person name="Rouhana J."/>
            <person name="Saada N."/>
            <person name="Shang Y."/>
            <person name="Simmons D."/>
            <person name="Thornton R."/>
            <person name="Warren J."/>
            <person name="Weissenberger G."/>
            <person name="Zhang J."/>
            <person name="Zhang L."/>
            <person name="Zhou C."/>
            <person name="Zhu D."/>
            <person name="Muzny D."/>
            <person name="Worley K."/>
            <person name="Gibbs R."/>
        </authorList>
    </citation>
    <scope>NUCLEOTIDE SEQUENCE [LARGE SCALE GENOMIC DNA]</scope>
    <source>
        <strain evidence="4 5">ATCC 49957</strain>
    </source>
</reference>
<dbReference type="InterPro" id="IPR006076">
    <property type="entry name" value="FAD-dep_OxRdtase"/>
</dbReference>
<dbReference type="PANTHER" id="PTHR13847">
    <property type="entry name" value="SARCOSINE DEHYDROGENASE-RELATED"/>
    <property type="match status" value="1"/>
</dbReference>
<feature type="domain" description="FAD dependent oxidoreductase" evidence="3">
    <location>
        <begin position="31"/>
        <end position="389"/>
    </location>
</feature>
<name>D5RQF8_9PROT</name>
<proteinExistence type="predicted"/>
<dbReference type="Gene3D" id="3.30.9.10">
    <property type="entry name" value="D-Amino Acid Oxidase, subunit A, domain 2"/>
    <property type="match status" value="1"/>
</dbReference>
<dbReference type="Proteomes" id="UP000005324">
    <property type="component" value="Unassembled WGS sequence"/>
</dbReference>